<evidence type="ECO:0000313" key="2">
    <source>
        <dbReference type="EMBL" id="CUE73082.1"/>
    </source>
</evidence>
<reference evidence="3" key="1">
    <citation type="submission" date="2015-09" db="EMBL/GenBank/DDBJ databases">
        <authorList>
            <consortium name="Pathogen Informatics"/>
        </authorList>
    </citation>
    <scope>NUCLEOTIDE SEQUENCE [LARGE SCALE GENOMIC DNA]</scope>
    <source>
        <strain evidence="3">Lake Konstanz</strain>
    </source>
</reference>
<proteinExistence type="predicted"/>
<evidence type="ECO:0000256" key="1">
    <source>
        <dbReference type="SAM" id="SignalP"/>
    </source>
</evidence>
<keyword evidence="3" id="KW-1185">Reference proteome</keyword>
<sequence>MFRISLCAAMLPAALSARVSSMMAPAAISSSAMRALSSKKSADLDVESDDFTDDDFAWLDEFFDEGLGDAIDFIPEDEARFLAAETKPRTP</sequence>
<accession>A0A0S4IQF3</accession>
<dbReference type="Proteomes" id="UP000051952">
    <property type="component" value="Unassembled WGS sequence"/>
</dbReference>
<protein>
    <recommendedName>
        <fullName evidence="4">Membrane-associated protein</fullName>
    </recommendedName>
</protein>
<dbReference type="AlphaFoldDB" id="A0A0S4IQF3"/>
<keyword evidence="1" id="KW-0732">Signal</keyword>
<gene>
    <name evidence="2" type="ORF">BSAL_54780</name>
</gene>
<organism evidence="2 3">
    <name type="scientific">Bodo saltans</name>
    <name type="common">Flagellated protozoan</name>
    <dbReference type="NCBI Taxonomy" id="75058"/>
    <lineage>
        <taxon>Eukaryota</taxon>
        <taxon>Discoba</taxon>
        <taxon>Euglenozoa</taxon>
        <taxon>Kinetoplastea</taxon>
        <taxon>Metakinetoplastina</taxon>
        <taxon>Eubodonida</taxon>
        <taxon>Bodonidae</taxon>
        <taxon>Bodo</taxon>
    </lineage>
</organism>
<feature type="signal peptide" evidence="1">
    <location>
        <begin position="1"/>
        <end position="16"/>
    </location>
</feature>
<evidence type="ECO:0000313" key="3">
    <source>
        <dbReference type="Proteomes" id="UP000051952"/>
    </source>
</evidence>
<name>A0A0S4IQF3_BODSA</name>
<evidence type="ECO:0008006" key="4">
    <source>
        <dbReference type="Google" id="ProtNLM"/>
    </source>
</evidence>
<feature type="chain" id="PRO_5006621423" description="Membrane-associated protein" evidence="1">
    <location>
        <begin position="17"/>
        <end position="91"/>
    </location>
</feature>
<dbReference type="VEuPathDB" id="TriTrypDB:BSAL_54780"/>
<dbReference type="EMBL" id="CYKH01000144">
    <property type="protein sequence ID" value="CUE73082.1"/>
    <property type="molecule type" value="Genomic_DNA"/>
</dbReference>